<comment type="similarity">
    <text evidence="3 10 13">Belongs to the IPP transferase family.</text>
</comment>
<dbReference type="GO" id="GO:0052381">
    <property type="term" value="F:tRNA dimethylallyltransferase activity"/>
    <property type="evidence" value="ECO:0007669"/>
    <property type="project" value="UniProtKB-UniRule"/>
</dbReference>
<feature type="binding site" evidence="10">
    <location>
        <begin position="2"/>
        <end position="9"/>
    </location>
    <ligand>
        <name>ATP</name>
        <dbReference type="ChEBI" id="CHEBI:30616"/>
    </ligand>
</feature>
<name>Q1KL72_9BACT</name>
<evidence type="ECO:0000256" key="9">
    <source>
        <dbReference type="ARBA" id="ARBA00049563"/>
    </source>
</evidence>
<feature type="region of interest" description="Interaction with substrate tRNA" evidence="10">
    <location>
        <begin position="27"/>
        <end position="30"/>
    </location>
</feature>
<comment type="caution">
    <text evidence="10">Lacks conserved residue(s) required for the propagation of feature annotation.</text>
</comment>
<dbReference type="GO" id="GO:0006400">
    <property type="term" value="P:tRNA modification"/>
    <property type="evidence" value="ECO:0007669"/>
    <property type="project" value="TreeGrafter"/>
</dbReference>
<dbReference type="PANTHER" id="PTHR11088:SF60">
    <property type="entry name" value="TRNA DIMETHYLALLYLTRANSFERASE"/>
    <property type="match status" value="1"/>
</dbReference>
<dbReference type="Gene3D" id="3.40.50.300">
    <property type="entry name" value="P-loop containing nucleotide triphosphate hydrolases"/>
    <property type="match status" value="1"/>
</dbReference>
<dbReference type="EC" id="2.5.1.75" evidence="10"/>
<evidence type="ECO:0000256" key="1">
    <source>
        <dbReference type="ARBA" id="ARBA00001946"/>
    </source>
</evidence>
<evidence type="ECO:0000256" key="3">
    <source>
        <dbReference type="ARBA" id="ARBA00005842"/>
    </source>
</evidence>
<evidence type="ECO:0000256" key="2">
    <source>
        <dbReference type="ARBA" id="ARBA00003213"/>
    </source>
</evidence>
<organism evidence="14">
    <name type="scientific">uncultured bacterium pFosLip</name>
    <dbReference type="NCBI Taxonomy" id="380391"/>
    <lineage>
        <taxon>Bacteria</taxon>
        <taxon>environmental samples</taxon>
    </lineage>
</organism>
<dbReference type="PANTHER" id="PTHR11088">
    <property type="entry name" value="TRNA DIMETHYLALLYLTRANSFERASE"/>
    <property type="match status" value="1"/>
</dbReference>
<comment type="function">
    <text evidence="2 10 12">Catalyzes the transfer of a dimethylallyl group onto the adenine at position 37 in tRNAs that read codons beginning with uridine, leading to the formation of N6-(dimethylallyl)adenosine (i(6)A).</text>
</comment>
<gene>
    <name evidence="10" type="primary">miaA</name>
</gene>
<keyword evidence="8 10" id="KW-0460">Magnesium</keyword>
<dbReference type="FunFam" id="1.10.20.140:FF:000001">
    <property type="entry name" value="tRNA dimethylallyltransferase"/>
    <property type="match status" value="1"/>
</dbReference>
<feature type="binding site" evidence="10">
    <location>
        <begin position="4"/>
        <end position="9"/>
    </location>
    <ligand>
        <name>substrate</name>
    </ligand>
</feature>
<keyword evidence="4 10" id="KW-0808">Transferase</keyword>
<dbReference type="Pfam" id="PF01715">
    <property type="entry name" value="IPPT"/>
    <property type="match status" value="1"/>
</dbReference>
<dbReference type="InterPro" id="IPR039657">
    <property type="entry name" value="Dimethylallyltransferase"/>
</dbReference>
<dbReference type="InterPro" id="IPR027417">
    <property type="entry name" value="P-loop_NTPase"/>
</dbReference>
<proteinExistence type="inferred from homology"/>
<evidence type="ECO:0000256" key="12">
    <source>
        <dbReference type="RuleBase" id="RU003784"/>
    </source>
</evidence>
<evidence type="ECO:0000256" key="10">
    <source>
        <dbReference type="HAMAP-Rule" id="MF_00185"/>
    </source>
</evidence>
<evidence type="ECO:0000256" key="5">
    <source>
        <dbReference type="ARBA" id="ARBA00022694"/>
    </source>
</evidence>
<feature type="region of interest" description="Interaction with substrate tRNA" evidence="10">
    <location>
        <begin position="151"/>
        <end position="155"/>
    </location>
</feature>
<feature type="site" description="Interaction with substrate tRNA" evidence="10">
    <location>
        <position position="93"/>
    </location>
</feature>
<dbReference type="AlphaFoldDB" id="Q1KL72"/>
<dbReference type="HAMAP" id="MF_00185">
    <property type="entry name" value="IPP_trans"/>
    <property type="match status" value="1"/>
</dbReference>
<feature type="site" description="Interaction with substrate tRNA" evidence="10">
    <location>
        <position position="115"/>
    </location>
</feature>
<dbReference type="EMBL" id="DQ478880">
    <property type="protein sequence ID" value="ABF18945.1"/>
    <property type="molecule type" value="Genomic_DNA"/>
</dbReference>
<sequence>MGPTASGKTDVAIRLCKRFPFDIISVDSALVYRGMEIGTAKPDAETLRRAPHRLVNIREPEESYSAGDFVRDAIAEIESILAAGRIPLLVGGTMLYFRALTEGIAELPAADPEIRAKIDANADKIGWEALHQQLLDVDPEAAARIKPGDRQRIQRALEVFLSTGTTLSEWQKRSGRGRMIDVEFCKLALLPATRSLLHERIETRLKTMFNNGLLEEVKALYDRPGLTSEHPSMRAVGYRQVWEYLDGRVSVEEARDKALFATRQLAKRQITWLRSESGVQVFDPLESGVIDGISKSLIEFFNA</sequence>
<evidence type="ECO:0000256" key="7">
    <source>
        <dbReference type="ARBA" id="ARBA00022840"/>
    </source>
</evidence>
<protein>
    <recommendedName>
        <fullName evidence="10">tRNA dimethylallyltransferase</fullName>
        <ecNumber evidence="10">2.5.1.75</ecNumber>
    </recommendedName>
    <alternativeName>
        <fullName evidence="10">Dimethylallyl diphosphate:tRNA dimethylallyltransferase</fullName>
        <shortName evidence="10">DMAPP:tRNA dimethylallyltransferase</shortName>
        <shortName evidence="10">DMATase</shortName>
    </alternativeName>
    <alternativeName>
        <fullName evidence="10">Isopentenyl-diphosphate:tRNA isopentenyltransferase</fullName>
        <shortName evidence="10">IPP transferase</shortName>
        <shortName evidence="10">IPPT</shortName>
        <shortName evidence="10">IPTase</shortName>
    </alternativeName>
</protein>
<evidence type="ECO:0000256" key="6">
    <source>
        <dbReference type="ARBA" id="ARBA00022741"/>
    </source>
</evidence>
<keyword evidence="7 10" id="KW-0067">ATP-binding</keyword>
<dbReference type="InterPro" id="IPR018022">
    <property type="entry name" value="IPT"/>
</dbReference>
<comment type="cofactor">
    <cofactor evidence="1 10">
        <name>Mg(2+)</name>
        <dbReference type="ChEBI" id="CHEBI:18420"/>
    </cofactor>
</comment>
<reference evidence="14" key="2">
    <citation type="submission" date="2006-04" db="EMBL/GenBank/DDBJ databases">
        <authorList>
            <person name="Lee M.-H."/>
            <person name="Song J.K."/>
            <person name="Yoon J.-H."/>
        </authorList>
    </citation>
    <scope>NUCLEOTIDE SEQUENCE</scope>
</reference>
<dbReference type="Gene3D" id="1.10.20.140">
    <property type="match status" value="1"/>
</dbReference>
<reference evidence="14" key="1">
    <citation type="journal article" date="2006" name="Appl. Environ. Microbiol.">
        <title>Isolation and characterization of a novel lipase from a metagenomic library of tidal flat sediments: evidence for a new family of bacterial lipases.</title>
        <authorList>
            <person name="Lee M.H."/>
            <person name="Lee C.H."/>
            <person name="Oh T.K."/>
            <person name="Song J.K."/>
            <person name="Yoon J.H."/>
        </authorList>
    </citation>
    <scope>NUCLEOTIDE SEQUENCE</scope>
</reference>
<evidence type="ECO:0000313" key="14">
    <source>
        <dbReference type="EMBL" id="ABF18945.1"/>
    </source>
</evidence>
<dbReference type="SUPFAM" id="SSF52540">
    <property type="entry name" value="P-loop containing nucleoside triphosphate hydrolases"/>
    <property type="match status" value="1"/>
</dbReference>
<comment type="subunit">
    <text evidence="10">Monomer.</text>
</comment>
<accession>Q1KL72</accession>
<evidence type="ECO:0000256" key="11">
    <source>
        <dbReference type="RuleBase" id="RU003783"/>
    </source>
</evidence>
<comment type="catalytic activity">
    <reaction evidence="9 10 11">
        <text>adenosine(37) in tRNA + dimethylallyl diphosphate = N(6)-dimethylallyladenosine(37) in tRNA + diphosphate</text>
        <dbReference type="Rhea" id="RHEA:26482"/>
        <dbReference type="Rhea" id="RHEA-COMP:10162"/>
        <dbReference type="Rhea" id="RHEA-COMP:10375"/>
        <dbReference type="ChEBI" id="CHEBI:33019"/>
        <dbReference type="ChEBI" id="CHEBI:57623"/>
        <dbReference type="ChEBI" id="CHEBI:74411"/>
        <dbReference type="ChEBI" id="CHEBI:74415"/>
        <dbReference type="EC" id="2.5.1.75"/>
    </reaction>
</comment>
<keyword evidence="5 10" id="KW-0819">tRNA processing</keyword>
<dbReference type="GO" id="GO:0005524">
    <property type="term" value="F:ATP binding"/>
    <property type="evidence" value="ECO:0007669"/>
    <property type="project" value="UniProtKB-UniRule"/>
</dbReference>
<evidence type="ECO:0000256" key="8">
    <source>
        <dbReference type="ARBA" id="ARBA00022842"/>
    </source>
</evidence>
<keyword evidence="6 10" id="KW-0547">Nucleotide-binding</keyword>
<evidence type="ECO:0000256" key="13">
    <source>
        <dbReference type="RuleBase" id="RU003785"/>
    </source>
</evidence>
<dbReference type="NCBIfam" id="TIGR00174">
    <property type="entry name" value="miaA"/>
    <property type="match status" value="1"/>
</dbReference>
<evidence type="ECO:0000256" key="4">
    <source>
        <dbReference type="ARBA" id="ARBA00022679"/>
    </source>
</evidence>
<feature type="region of interest" description="Interaction with substrate tRNA" evidence="10">
    <location>
        <begin position="267"/>
        <end position="274"/>
    </location>
</feature>